<feature type="binding site" evidence="7">
    <location>
        <position position="68"/>
    </location>
    <ligand>
        <name>Mg(2+)</name>
        <dbReference type="ChEBI" id="CHEBI:18420"/>
    </ligand>
</feature>
<dbReference type="RefSeq" id="WP_277900624.1">
    <property type="nucleotide sequence ID" value="NZ_JAPMUA010000005.1"/>
</dbReference>
<feature type="binding site" evidence="7">
    <location>
        <position position="171"/>
    </location>
    <ligand>
        <name>substrate</name>
    </ligand>
</feature>
<comment type="similarity">
    <text evidence="1 7 8">Belongs to the HAM1 NTPase family.</text>
</comment>
<dbReference type="CDD" id="cd00515">
    <property type="entry name" value="HAM1"/>
    <property type="match status" value="1"/>
</dbReference>
<evidence type="ECO:0000256" key="4">
    <source>
        <dbReference type="ARBA" id="ARBA00022801"/>
    </source>
</evidence>
<evidence type="ECO:0000256" key="7">
    <source>
        <dbReference type="HAMAP-Rule" id="MF_01405"/>
    </source>
</evidence>
<evidence type="ECO:0000256" key="6">
    <source>
        <dbReference type="ARBA" id="ARBA00023080"/>
    </source>
</evidence>
<protein>
    <recommendedName>
        <fullName evidence="7">dITP/XTP pyrophosphatase</fullName>
        <ecNumber evidence="7">3.6.1.66</ecNumber>
    </recommendedName>
    <alternativeName>
        <fullName evidence="7">Non-canonical purine NTP pyrophosphatase</fullName>
    </alternativeName>
    <alternativeName>
        <fullName evidence="7">Non-standard purine NTP pyrophosphatase</fullName>
    </alternativeName>
    <alternativeName>
        <fullName evidence="7">Nucleoside-triphosphate diphosphatase</fullName>
    </alternativeName>
    <alternativeName>
        <fullName evidence="7">Nucleoside-triphosphate pyrophosphatase</fullName>
        <shortName evidence="7">NTPase</shortName>
    </alternativeName>
</protein>
<dbReference type="InterPro" id="IPR002637">
    <property type="entry name" value="RdgB/HAM1"/>
</dbReference>
<feature type="binding site" evidence="7">
    <location>
        <position position="69"/>
    </location>
    <ligand>
        <name>substrate</name>
    </ligand>
</feature>
<dbReference type="PANTHER" id="PTHR11067">
    <property type="entry name" value="INOSINE TRIPHOSPHATE PYROPHOSPHATASE/HAM1 PROTEIN"/>
    <property type="match status" value="1"/>
</dbReference>
<dbReference type="NCBIfam" id="NF011398">
    <property type="entry name" value="PRK14823.1"/>
    <property type="match status" value="1"/>
</dbReference>
<proteinExistence type="inferred from homology"/>
<evidence type="ECO:0000313" key="10">
    <source>
        <dbReference type="Proteomes" id="UP001153642"/>
    </source>
</evidence>
<comment type="subunit">
    <text evidence="7">Homodimer.</text>
</comment>
<feature type="binding site" evidence="7">
    <location>
        <begin position="7"/>
        <end position="12"/>
    </location>
    <ligand>
        <name>substrate</name>
    </ligand>
</feature>
<keyword evidence="5 7" id="KW-0460">Magnesium</keyword>
<keyword evidence="2 7" id="KW-0479">Metal-binding</keyword>
<dbReference type="Gene3D" id="3.90.950.10">
    <property type="match status" value="1"/>
</dbReference>
<dbReference type="EC" id="3.6.1.66" evidence="7"/>
<evidence type="ECO:0000256" key="3">
    <source>
        <dbReference type="ARBA" id="ARBA00022741"/>
    </source>
</evidence>
<comment type="cofactor">
    <cofactor evidence="7">
        <name>Mg(2+)</name>
        <dbReference type="ChEBI" id="CHEBI:18420"/>
    </cofactor>
    <text evidence="7">Binds 1 Mg(2+) ion per subunit.</text>
</comment>
<sequence length="189" mass="21271">MKLVFATHNLNKLAEVKKIIPNHIELLSLEDIGCTEAIEEYGKTIEENAMIKAAYVYNTYNVNCFADDTGLEVEALENAPGVYSARYAGPQKDTNANMDKVLEELKPHENRSARFKTIIALYTHEGKNLFEGIVDGIITNDKRGDKGFGYDPIFQPDGYSKTFAELTSKEKNNISHRGKAMKKLTDYLK</sequence>
<organism evidence="9 10">
    <name type="scientific">Galbibacter pacificus</name>
    <dbReference type="NCBI Taxonomy" id="2996052"/>
    <lineage>
        <taxon>Bacteria</taxon>
        <taxon>Pseudomonadati</taxon>
        <taxon>Bacteroidota</taxon>
        <taxon>Flavobacteriia</taxon>
        <taxon>Flavobacteriales</taxon>
        <taxon>Flavobacteriaceae</taxon>
        <taxon>Galbibacter</taxon>
    </lineage>
</organism>
<keyword evidence="3 7" id="KW-0547">Nucleotide-binding</keyword>
<dbReference type="InterPro" id="IPR020922">
    <property type="entry name" value="dITP/XTP_pyrophosphatase"/>
</dbReference>
<keyword evidence="4 7" id="KW-0378">Hydrolase</keyword>
<evidence type="ECO:0000256" key="8">
    <source>
        <dbReference type="RuleBase" id="RU003781"/>
    </source>
</evidence>
<gene>
    <name evidence="9" type="ORF">OSR52_14665</name>
</gene>
<dbReference type="PANTHER" id="PTHR11067:SF9">
    <property type="entry name" value="INOSINE TRIPHOSPHATE PYROPHOSPHATASE"/>
    <property type="match status" value="1"/>
</dbReference>
<feature type="binding site" evidence="7">
    <location>
        <begin position="176"/>
        <end position="177"/>
    </location>
    <ligand>
        <name>substrate</name>
    </ligand>
</feature>
<feature type="binding site" evidence="7">
    <location>
        <position position="39"/>
    </location>
    <ligand>
        <name>Mg(2+)</name>
        <dbReference type="ChEBI" id="CHEBI:18420"/>
    </ligand>
</feature>
<comment type="catalytic activity">
    <reaction evidence="7">
        <text>dITP + H2O = dIMP + diphosphate + H(+)</text>
        <dbReference type="Rhea" id="RHEA:28342"/>
        <dbReference type="ChEBI" id="CHEBI:15377"/>
        <dbReference type="ChEBI" id="CHEBI:15378"/>
        <dbReference type="ChEBI" id="CHEBI:33019"/>
        <dbReference type="ChEBI" id="CHEBI:61194"/>
        <dbReference type="ChEBI" id="CHEBI:61382"/>
        <dbReference type="EC" id="3.6.1.66"/>
    </reaction>
</comment>
<dbReference type="HAMAP" id="MF_01405">
    <property type="entry name" value="Non_canon_purine_NTPase"/>
    <property type="match status" value="1"/>
</dbReference>
<evidence type="ECO:0000256" key="1">
    <source>
        <dbReference type="ARBA" id="ARBA00008023"/>
    </source>
</evidence>
<reference evidence="9" key="1">
    <citation type="submission" date="2022-11" db="EMBL/GenBank/DDBJ databases">
        <title>High-quality draft genome sequence of Galbibacter sp. strain CMA-7.</title>
        <authorList>
            <person name="Wei L."/>
            <person name="Dong C."/>
            <person name="Shao Z."/>
        </authorList>
    </citation>
    <scope>NUCLEOTIDE SEQUENCE</scope>
    <source>
        <strain evidence="9">CMA-7</strain>
    </source>
</reference>
<dbReference type="SUPFAM" id="SSF52972">
    <property type="entry name" value="ITPase-like"/>
    <property type="match status" value="1"/>
</dbReference>
<dbReference type="InterPro" id="IPR029001">
    <property type="entry name" value="ITPase-like_fam"/>
</dbReference>
<accession>A0ABT6FV24</accession>
<comment type="function">
    <text evidence="7">Pyrophosphatase that catalyzes the hydrolysis of nucleoside triphosphates to their monophosphate derivatives, with a high preference for the non-canonical purine nucleotides XTP (xanthosine triphosphate), dITP (deoxyinosine triphosphate) and ITP. Seems to function as a house-cleaning enzyme that removes non-canonical purine nucleotides from the nucleotide pool, thus preventing their incorporation into DNA/RNA and avoiding chromosomal lesions.</text>
</comment>
<keyword evidence="6 7" id="KW-0546">Nucleotide metabolism</keyword>
<dbReference type="EMBL" id="JAPMUA010000005">
    <property type="protein sequence ID" value="MDG3587114.1"/>
    <property type="molecule type" value="Genomic_DNA"/>
</dbReference>
<evidence type="ECO:0000256" key="5">
    <source>
        <dbReference type="ARBA" id="ARBA00022842"/>
    </source>
</evidence>
<evidence type="ECO:0000313" key="9">
    <source>
        <dbReference type="EMBL" id="MDG3587114.1"/>
    </source>
</evidence>
<keyword evidence="10" id="KW-1185">Reference proteome</keyword>
<comment type="catalytic activity">
    <reaction evidence="7">
        <text>ITP + H2O = IMP + diphosphate + H(+)</text>
        <dbReference type="Rhea" id="RHEA:29399"/>
        <dbReference type="ChEBI" id="CHEBI:15377"/>
        <dbReference type="ChEBI" id="CHEBI:15378"/>
        <dbReference type="ChEBI" id="CHEBI:33019"/>
        <dbReference type="ChEBI" id="CHEBI:58053"/>
        <dbReference type="ChEBI" id="CHEBI:61402"/>
        <dbReference type="EC" id="3.6.1.66"/>
    </reaction>
</comment>
<comment type="catalytic activity">
    <reaction evidence="7">
        <text>XTP + H2O = XMP + diphosphate + H(+)</text>
        <dbReference type="Rhea" id="RHEA:28610"/>
        <dbReference type="ChEBI" id="CHEBI:15377"/>
        <dbReference type="ChEBI" id="CHEBI:15378"/>
        <dbReference type="ChEBI" id="CHEBI:33019"/>
        <dbReference type="ChEBI" id="CHEBI:57464"/>
        <dbReference type="ChEBI" id="CHEBI:61314"/>
        <dbReference type="EC" id="3.6.1.66"/>
    </reaction>
</comment>
<comment type="caution">
    <text evidence="9">The sequence shown here is derived from an EMBL/GenBank/DDBJ whole genome shotgun (WGS) entry which is preliminary data.</text>
</comment>
<dbReference type="Proteomes" id="UP001153642">
    <property type="component" value="Unassembled WGS sequence"/>
</dbReference>
<dbReference type="Pfam" id="PF01725">
    <property type="entry name" value="Ham1p_like"/>
    <property type="match status" value="1"/>
</dbReference>
<dbReference type="NCBIfam" id="TIGR00042">
    <property type="entry name" value="RdgB/HAM1 family non-canonical purine NTP pyrophosphatase"/>
    <property type="match status" value="1"/>
</dbReference>
<name>A0ABT6FV24_9FLAO</name>
<evidence type="ECO:0000256" key="2">
    <source>
        <dbReference type="ARBA" id="ARBA00022723"/>
    </source>
</evidence>
<feature type="active site" description="Proton acceptor" evidence="7">
    <location>
        <position position="68"/>
    </location>
</feature>
<feature type="binding site" evidence="7">
    <location>
        <begin position="148"/>
        <end position="151"/>
    </location>
    <ligand>
        <name>substrate</name>
    </ligand>
</feature>